<reference evidence="4 5" key="1">
    <citation type="submission" date="2015-09" db="EMBL/GenBank/DDBJ databases">
        <title>Draft genome of the parasitic nematode Teladorsagia circumcincta isolate WARC Sus (inbred).</title>
        <authorList>
            <person name="Mitreva M."/>
        </authorList>
    </citation>
    <scope>NUCLEOTIDE SEQUENCE [LARGE SCALE GENOMIC DNA]</scope>
    <source>
        <strain evidence="4 5">S</strain>
    </source>
</reference>
<keyword evidence="1" id="KW-0175">Coiled coil</keyword>
<accession>A0A2G9TCM6</accession>
<name>A0A2G9TCM6_TELCI</name>
<sequence length="125" mass="14404">MCTSWASSVFCAAFNLIVNVVLHRGIEQSGSHFDSVIAKVKEFFGLLPEEKKNELKANFKDQCSAWVKEVATPEEMESIKKMHETKDFGELKKKIAELEDRLTEDQKHTVEHVREVCYGVWELDE</sequence>
<protein>
    <recommendedName>
        <fullName evidence="3">Polyprotein allergen nematode domain-containing protein</fullName>
    </recommendedName>
</protein>
<dbReference type="OrthoDB" id="5860098at2759"/>
<dbReference type="InterPro" id="IPR032487">
    <property type="entry name" value="ABA-1_nematode"/>
</dbReference>
<dbReference type="Gene3D" id="1.10.533.30">
    <property type="entry name" value="Nematode polyprotein allergen ABA-1"/>
    <property type="match status" value="1"/>
</dbReference>
<proteinExistence type="predicted"/>
<dbReference type="Pfam" id="PF16469">
    <property type="entry name" value="NPA"/>
    <property type="match status" value="1"/>
</dbReference>
<dbReference type="Proteomes" id="UP000230423">
    <property type="component" value="Unassembled WGS sequence"/>
</dbReference>
<dbReference type="AlphaFoldDB" id="A0A2G9TCM6"/>
<feature type="signal peptide" evidence="2">
    <location>
        <begin position="1"/>
        <end position="23"/>
    </location>
</feature>
<evidence type="ECO:0000313" key="5">
    <source>
        <dbReference type="Proteomes" id="UP000230423"/>
    </source>
</evidence>
<feature type="non-terminal residue" evidence="4">
    <location>
        <position position="125"/>
    </location>
</feature>
<feature type="chain" id="PRO_5013863281" description="Polyprotein allergen nematode domain-containing protein" evidence="2">
    <location>
        <begin position="24"/>
        <end position="125"/>
    </location>
</feature>
<dbReference type="EMBL" id="KZ384625">
    <property type="protein sequence ID" value="PIO55694.1"/>
    <property type="molecule type" value="Genomic_DNA"/>
</dbReference>
<feature type="coiled-coil region" evidence="1">
    <location>
        <begin position="81"/>
        <end position="108"/>
    </location>
</feature>
<feature type="domain" description="Polyprotein allergen nematode" evidence="3">
    <location>
        <begin position="26"/>
        <end position="121"/>
    </location>
</feature>
<evidence type="ECO:0000313" key="4">
    <source>
        <dbReference type="EMBL" id="PIO55694.1"/>
    </source>
</evidence>
<keyword evidence="5" id="KW-1185">Reference proteome</keyword>
<evidence type="ECO:0000259" key="3">
    <source>
        <dbReference type="Pfam" id="PF16469"/>
    </source>
</evidence>
<evidence type="ECO:0000256" key="1">
    <source>
        <dbReference type="SAM" id="Coils"/>
    </source>
</evidence>
<organism evidence="4 5">
    <name type="scientific">Teladorsagia circumcincta</name>
    <name type="common">Brown stomach worm</name>
    <name type="synonym">Ostertagia circumcincta</name>
    <dbReference type="NCBI Taxonomy" id="45464"/>
    <lineage>
        <taxon>Eukaryota</taxon>
        <taxon>Metazoa</taxon>
        <taxon>Ecdysozoa</taxon>
        <taxon>Nematoda</taxon>
        <taxon>Chromadorea</taxon>
        <taxon>Rhabditida</taxon>
        <taxon>Rhabditina</taxon>
        <taxon>Rhabditomorpha</taxon>
        <taxon>Strongyloidea</taxon>
        <taxon>Trichostrongylidae</taxon>
        <taxon>Teladorsagia</taxon>
    </lineage>
</organism>
<evidence type="ECO:0000256" key="2">
    <source>
        <dbReference type="SAM" id="SignalP"/>
    </source>
</evidence>
<dbReference type="InterPro" id="IPR038289">
    <property type="entry name" value="DVA-1_sf"/>
</dbReference>
<gene>
    <name evidence="4" type="ORF">TELCIR_22918</name>
</gene>
<keyword evidence="2" id="KW-0732">Signal</keyword>